<dbReference type="Proteomes" id="UP000683925">
    <property type="component" value="Unassembled WGS sequence"/>
</dbReference>
<gene>
    <name evidence="2" type="ORF">POCTA_138.1.T1050081</name>
</gene>
<protein>
    <recommendedName>
        <fullName evidence="4">Transmembrane protein</fullName>
    </recommendedName>
</protein>
<feature type="transmembrane region" description="Helical" evidence="1">
    <location>
        <begin position="31"/>
        <end position="50"/>
    </location>
</feature>
<organism evidence="2 3">
    <name type="scientific">Paramecium octaurelia</name>
    <dbReference type="NCBI Taxonomy" id="43137"/>
    <lineage>
        <taxon>Eukaryota</taxon>
        <taxon>Sar</taxon>
        <taxon>Alveolata</taxon>
        <taxon>Ciliophora</taxon>
        <taxon>Intramacronucleata</taxon>
        <taxon>Oligohymenophorea</taxon>
        <taxon>Peniculida</taxon>
        <taxon>Parameciidae</taxon>
        <taxon>Paramecium</taxon>
    </lineage>
</organism>
<evidence type="ECO:0000313" key="2">
    <source>
        <dbReference type="EMBL" id="CAD8193723.1"/>
    </source>
</evidence>
<keyword evidence="1" id="KW-0472">Membrane</keyword>
<keyword evidence="1" id="KW-0812">Transmembrane</keyword>
<reference evidence="2" key="1">
    <citation type="submission" date="2021-01" db="EMBL/GenBank/DDBJ databases">
        <authorList>
            <consortium name="Genoscope - CEA"/>
            <person name="William W."/>
        </authorList>
    </citation>
    <scope>NUCLEOTIDE SEQUENCE</scope>
</reference>
<evidence type="ECO:0000256" key="1">
    <source>
        <dbReference type="SAM" id="Phobius"/>
    </source>
</evidence>
<proteinExistence type="predicted"/>
<dbReference type="EMBL" id="CAJJDP010000105">
    <property type="protein sequence ID" value="CAD8193723.1"/>
    <property type="molecule type" value="Genomic_DNA"/>
</dbReference>
<keyword evidence="3" id="KW-1185">Reference proteome</keyword>
<sequence>MIQQKRNNFNSEFDLVQLQQLKEYILLNKHLTIVQFLGYFHLALMLFDFIHQLIASKDIEVVMNAIFMHFKLL</sequence>
<evidence type="ECO:0000313" key="3">
    <source>
        <dbReference type="Proteomes" id="UP000683925"/>
    </source>
</evidence>
<name>A0A8S1WV94_PAROT</name>
<keyword evidence="1" id="KW-1133">Transmembrane helix</keyword>
<comment type="caution">
    <text evidence="2">The sequence shown here is derived from an EMBL/GenBank/DDBJ whole genome shotgun (WGS) entry which is preliminary data.</text>
</comment>
<evidence type="ECO:0008006" key="4">
    <source>
        <dbReference type="Google" id="ProtNLM"/>
    </source>
</evidence>
<dbReference type="AlphaFoldDB" id="A0A8S1WV94"/>
<accession>A0A8S1WV94</accession>